<dbReference type="GO" id="GO:0005524">
    <property type="term" value="F:ATP binding"/>
    <property type="evidence" value="ECO:0007669"/>
    <property type="project" value="UniProtKB-KW"/>
</dbReference>
<dbReference type="AlphaFoldDB" id="A0A1Y5WUL4"/>
<evidence type="ECO:0000256" key="9">
    <source>
        <dbReference type="SAM" id="Phobius"/>
    </source>
</evidence>
<feature type="transmembrane region" description="Helical" evidence="9">
    <location>
        <begin position="26"/>
        <end position="47"/>
    </location>
</feature>
<keyword evidence="9" id="KW-1133">Transmembrane helix</keyword>
<evidence type="ECO:0000313" key="12">
    <source>
        <dbReference type="Proteomes" id="UP000192674"/>
    </source>
</evidence>
<protein>
    <recommendedName>
        <fullName evidence="2">histidine kinase</fullName>
        <ecNumber evidence="2">2.7.13.3</ecNumber>
    </recommendedName>
</protein>
<evidence type="ECO:0000256" key="3">
    <source>
        <dbReference type="ARBA" id="ARBA00022553"/>
    </source>
</evidence>
<evidence type="ECO:0000256" key="5">
    <source>
        <dbReference type="ARBA" id="ARBA00022741"/>
    </source>
</evidence>
<keyword evidence="4" id="KW-0808">Transferase</keyword>
<organism evidence="11 12">
    <name type="scientific">Kibdelosporangium aridum</name>
    <dbReference type="NCBI Taxonomy" id="2030"/>
    <lineage>
        <taxon>Bacteria</taxon>
        <taxon>Bacillati</taxon>
        <taxon>Actinomycetota</taxon>
        <taxon>Actinomycetes</taxon>
        <taxon>Pseudonocardiales</taxon>
        <taxon>Pseudonocardiaceae</taxon>
        <taxon>Kibdelosporangium</taxon>
    </lineage>
</organism>
<evidence type="ECO:0000256" key="4">
    <source>
        <dbReference type="ARBA" id="ARBA00022679"/>
    </source>
</evidence>
<evidence type="ECO:0000313" key="11">
    <source>
        <dbReference type="EMBL" id="SMC49356.1"/>
    </source>
</evidence>
<comment type="catalytic activity">
    <reaction evidence="1">
        <text>ATP + protein L-histidine = ADP + protein N-phospho-L-histidine.</text>
        <dbReference type="EC" id="2.7.13.3"/>
    </reaction>
</comment>
<dbReference type="SUPFAM" id="SSF55874">
    <property type="entry name" value="ATPase domain of HSP90 chaperone/DNA topoisomerase II/histidine kinase"/>
    <property type="match status" value="1"/>
</dbReference>
<keyword evidence="9" id="KW-0812">Transmembrane</keyword>
<dbReference type="GO" id="GO:0000155">
    <property type="term" value="F:phosphorelay sensor kinase activity"/>
    <property type="evidence" value="ECO:0007669"/>
    <property type="project" value="InterPro"/>
</dbReference>
<keyword evidence="6 11" id="KW-0418">Kinase</keyword>
<keyword evidence="12" id="KW-1185">Reference proteome</keyword>
<feature type="domain" description="Signal transduction histidine kinase subgroup 3 dimerisation and phosphoacceptor" evidence="10">
    <location>
        <begin position="199"/>
        <end position="262"/>
    </location>
</feature>
<reference evidence="11 12" key="1">
    <citation type="submission" date="2017-04" db="EMBL/GenBank/DDBJ databases">
        <authorList>
            <person name="Afonso C.L."/>
            <person name="Miller P.J."/>
            <person name="Scott M.A."/>
            <person name="Spackman E."/>
            <person name="Goraichik I."/>
            <person name="Dimitrov K.M."/>
            <person name="Suarez D.L."/>
            <person name="Swayne D.E."/>
        </authorList>
    </citation>
    <scope>NUCLEOTIDE SEQUENCE [LARGE SCALE GENOMIC DNA]</scope>
    <source>
        <strain evidence="11 12">DSM 43828</strain>
    </source>
</reference>
<evidence type="ECO:0000259" key="10">
    <source>
        <dbReference type="Pfam" id="PF07730"/>
    </source>
</evidence>
<dbReference type="InterPro" id="IPR036890">
    <property type="entry name" value="HATPase_C_sf"/>
</dbReference>
<dbReference type="Gene3D" id="3.30.565.10">
    <property type="entry name" value="Histidine kinase-like ATPase, C-terminal domain"/>
    <property type="match status" value="1"/>
</dbReference>
<accession>A0A1Y5WUL4</accession>
<evidence type="ECO:0000256" key="8">
    <source>
        <dbReference type="ARBA" id="ARBA00023012"/>
    </source>
</evidence>
<feature type="transmembrane region" description="Helical" evidence="9">
    <location>
        <begin position="77"/>
        <end position="100"/>
    </location>
</feature>
<dbReference type="InterPro" id="IPR011712">
    <property type="entry name" value="Sig_transdc_His_kin_sub3_dim/P"/>
</dbReference>
<evidence type="ECO:0000256" key="1">
    <source>
        <dbReference type="ARBA" id="ARBA00000085"/>
    </source>
</evidence>
<dbReference type="EC" id="2.7.13.3" evidence="2"/>
<dbReference type="Pfam" id="PF07730">
    <property type="entry name" value="HisKA_3"/>
    <property type="match status" value="1"/>
</dbReference>
<dbReference type="Gene3D" id="1.20.5.1930">
    <property type="match status" value="1"/>
</dbReference>
<dbReference type="GO" id="GO:0046983">
    <property type="term" value="F:protein dimerization activity"/>
    <property type="evidence" value="ECO:0007669"/>
    <property type="project" value="InterPro"/>
</dbReference>
<evidence type="ECO:0000256" key="2">
    <source>
        <dbReference type="ARBA" id="ARBA00012438"/>
    </source>
</evidence>
<keyword evidence="3" id="KW-0597">Phosphoprotein</keyword>
<name>A0A1Y5WUL4_KIBAR</name>
<feature type="transmembrane region" description="Helical" evidence="9">
    <location>
        <begin position="53"/>
        <end position="70"/>
    </location>
</feature>
<keyword evidence="8" id="KW-0902">Two-component regulatory system</keyword>
<dbReference type="Proteomes" id="UP000192674">
    <property type="component" value="Unassembled WGS sequence"/>
</dbReference>
<feature type="transmembrane region" description="Helical" evidence="9">
    <location>
        <begin position="120"/>
        <end position="140"/>
    </location>
</feature>
<keyword evidence="5" id="KW-0547">Nucleotide-binding</keyword>
<dbReference type="PANTHER" id="PTHR24421">
    <property type="entry name" value="NITRATE/NITRITE SENSOR PROTEIN NARX-RELATED"/>
    <property type="match status" value="1"/>
</dbReference>
<dbReference type="InterPro" id="IPR050482">
    <property type="entry name" value="Sensor_HK_TwoCompSys"/>
</dbReference>
<evidence type="ECO:0000256" key="7">
    <source>
        <dbReference type="ARBA" id="ARBA00022840"/>
    </source>
</evidence>
<proteinExistence type="predicted"/>
<gene>
    <name evidence="11" type="ORF">SAMN05661093_00200</name>
</gene>
<dbReference type="CDD" id="cd16917">
    <property type="entry name" value="HATPase_UhpB-NarQ-NarX-like"/>
    <property type="match status" value="1"/>
</dbReference>
<keyword evidence="9" id="KW-0472">Membrane</keyword>
<sequence length="403" mass="42680">MWSYDRVTSAVSTAFRRLPRKRQDQLIVLGYFVGGSVLYLTGIYPVMDHGDSPIWQRIVLLAVICGLLLLRRTAPLIGLTLATIPLAGDITLGLSAPILIAFGDHLYSSVLYSSRSASRAIAAIGPLCVLVGTALALALVPNWRLAIFVVVAVAPFIVIPVWWAANIRQHRALLASERAASEQLSRIADLDRKAAVGAERARMARDLHDVVAGHLSAIAIQSEAALSLKDPGTVRNVLTSVRENSVSALTEMRAIINLLRTEDGTEENISPPRLAELSKLIESATAAGITVEVHNTLEGADVTLPAAVDLAAYRIAQEALTNAIKHAPGARATVAIQHSEGTITLEISNELADKAASGDTGTGLLNMRERATAIGGSFFAGPGEGGWLVRAVLPVPKISAATL</sequence>
<dbReference type="GO" id="GO:0016020">
    <property type="term" value="C:membrane"/>
    <property type="evidence" value="ECO:0007669"/>
    <property type="project" value="InterPro"/>
</dbReference>
<keyword evidence="7" id="KW-0067">ATP-binding</keyword>
<dbReference type="EMBL" id="FWXV01000001">
    <property type="protein sequence ID" value="SMC49356.1"/>
    <property type="molecule type" value="Genomic_DNA"/>
</dbReference>
<evidence type="ECO:0000256" key="6">
    <source>
        <dbReference type="ARBA" id="ARBA00022777"/>
    </source>
</evidence>
<dbReference type="PANTHER" id="PTHR24421:SF10">
    <property type="entry name" value="NITRATE_NITRITE SENSOR PROTEIN NARQ"/>
    <property type="match status" value="1"/>
</dbReference>
<feature type="transmembrane region" description="Helical" evidence="9">
    <location>
        <begin position="145"/>
        <end position="165"/>
    </location>
</feature>